<keyword evidence="2" id="KW-1185">Reference proteome</keyword>
<evidence type="ECO:0000313" key="1">
    <source>
        <dbReference type="EMBL" id="KAF2729228.1"/>
    </source>
</evidence>
<dbReference type="EMBL" id="ML996252">
    <property type="protein sequence ID" value="KAF2729228.1"/>
    <property type="molecule type" value="Genomic_DNA"/>
</dbReference>
<protein>
    <submittedName>
        <fullName evidence="1">Uncharacterized protein</fullName>
    </submittedName>
</protein>
<comment type="caution">
    <text evidence="1">The sequence shown here is derived from an EMBL/GenBank/DDBJ whole genome shotgun (WGS) entry which is preliminary data.</text>
</comment>
<gene>
    <name evidence="1" type="ORF">EJ04DRAFT_516100</name>
</gene>
<dbReference type="AlphaFoldDB" id="A0A9P4QKW7"/>
<evidence type="ECO:0000313" key="2">
    <source>
        <dbReference type="Proteomes" id="UP000799444"/>
    </source>
</evidence>
<reference evidence="1" key="1">
    <citation type="journal article" date="2020" name="Stud. Mycol.">
        <title>101 Dothideomycetes genomes: a test case for predicting lifestyles and emergence of pathogens.</title>
        <authorList>
            <person name="Haridas S."/>
            <person name="Albert R."/>
            <person name="Binder M."/>
            <person name="Bloem J."/>
            <person name="Labutti K."/>
            <person name="Salamov A."/>
            <person name="Andreopoulos B."/>
            <person name="Baker S."/>
            <person name="Barry K."/>
            <person name="Bills G."/>
            <person name="Bluhm B."/>
            <person name="Cannon C."/>
            <person name="Castanera R."/>
            <person name="Culley D."/>
            <person name="Daum C."/>
            <person name="Ezra D."/>
            <person name="Gonzalez J."/>
            <person name="Henrissat B."/>
            <person name="Kuo A."/>
            <person name="Liang C."/>
            <person name="Lipzen A."/>
            <person name="Lutzoni F."/>
            <person name="Magnuson J."/>
            <person name="Mondo S."/>
            <person name="Nolan M."/>
            <person name="Ohm R."/>
            <person name="Pangilinan J."/>
            <person name="Park H.-J."/>
            <person name="Ramirez L."/>
            <person name="Alfaro M."/>
            <person name="Sun H."/>
            <person name="Tritt A."/>
            <person name="Yoshinaga Y."/>
            <person name="Zwiers L.-H."/>
            <person name="Turgeon B."/>
            <person name="Goodwin S."/>
            <person name="Spatafora J."/>
            <person name="Crous P."/>
            <person name="Grigoriev I."/>
        </authorList>
    </citation>
    <scope>NUCLEOTIDE SEQUENCE</scope>
    <source>
        <strain evidence="1">CBS 125425</strain>
    </source>
</reference>
<name>A0A9P4QKW7_9PLEO</name>
<sequence length="304" mass="33949">MIVTTSGAAQEQTQIVPLGRSIEKLDSGQDDPPSDDLYKKTSEFTKRQIIRGTGGQYPNNWNFSVEVSKIEAGKWNTRDVNGNLVPKCAYLVQSDISITKSKFVKQFQLDIWHAPLLADATIEQGAHLEHSGPEHLKGEVLEVHRENEIGTDATLEVGTGQAALQAGVHTTNNTSYDFNVYGGLKTQHSVSEKRQKITCEVYERKLEQERDGGSGVPHKVRVYALIVCPQAVALDISAEIEFTWRKKGWPPSSLKNPVFYKGSWCTIPLPEVPWRPEELDFSTWGQEEYKNVAGNRCVTGEVSY</sequence>
<dbReference type="OrthoDB" id="10471180at2759"/>
<proteinExistence type="predicted"/>
<dbReference type="Proteomes" id="UP000799444">
    <property type="component" value="Unassembled WGS sequence"/>
</dbReference>
<organism evidence="1 2">
    <name type="scientific">Polyplosphaeria fusca</name>
    <dbReference type="NCBI Taxonomy" id="682080"/>
    <lineage>
        <taxon>Eukaryota</taxon>
        <taxon>Fungi</taxon>
        <taxon>Dikarya</taxon>
        <taxon>Ascomycota</taxon>
        <taxon>Pezizomycotina</taxon>
        <taxon>Dothideomycetes</taxon>
        <taxon>Pleosporomycetidae</taxon>
        <taxon>Pleosporales</taxon>
        <taxon>Tetraplosphaeriaceae</taxon>
        <taxon>Polyplosphaeria</taxon>
    </lineage>
</organism>
<accession>A0A9P4QKW7</accession>